<dbReference type="GO" id="GO:0003690">
    <property type="term" value="F:double-stranded DNA binding"/>
    <property type="evidence" value="ECO:0007669"/>
    <property type="project" value="TreeGrafter"/>
</dbReference>
<reference evidence="8" key="2">
    <citation type="journal article" date="2022" name="Microb. Genom.">
        <title>A chromosome-scale genome assembly of the tomato pathogen Cladosporium fulvum reveals a compartmentalized genome architecture and the presence of a dispensable chromosome.</title>
        <authorList>
            <person name="Zaccaron A.Z."/>
            <person name="Chen L.H."/>
            <person name="Samaras A."/>
            <person name="Stergiopoulos I."/>
        </authorList>
    </citation>
    <scope>NUCLEOTIDE SEQUENCE</scope>
    <source>
        <strain evidence="8">Race5_Kim</strain>
    </source>
</reference>
<evidence type="ECO:0000256" key="4">
    <source>
        <dbReference type="RuleBase" id="RU004241"/>
    </source>
</evidence>
<feature type="binding site" evidence="2">
    <location>
        <position position="646"/>
    </location>
    <ligand>
        <name>substrate</name>
    </ligand>
</feature>
<keyword evidence="9" id="KW-1185">Reference proteome</keyword>
<feature type="active site" description="Nucleophile" evidence="1">
    <location>
        <position position="396"/>
    </location>
</feature>
<dbReference type="SUPFAM" id="SSF48113">
    <property type="entry name" value="Heme-dependent peroxidases"/>
    <property type="match status" value="1"/>
</dbReference>
<comment type="similarity">
    <text evidence="4">Belongs to the peroxidase family.</text>
</comment>
<evidence type="ECO:0000313" key="9">
    <source>
        <dbReference type="Proteomes" id="UP000756132"/>
    </source>
</evidence>
<dbReference type="SUPFAM" id="SSF56024">
    <property type="entry name" value="Phospholipase D/nuclease"/>
    <property type="match status" value="2"/>
</dbReference>
<feature type="active site" description="Proton donor/acceptor" evidence="1">
    <location>
        <position position="644"/>
    </location>
</feature>
<dbReference type="Gene3D" id="3.30.870.10">
    <property type="entry name" value="Endonuclease Chain A"/>
    <property type="match status" value="2"/>
</dbReference>
<organism evidence="8 9">
    <name type="scientific">Passalora fulva</name>
    <name type="common">Tomato leaf mold</name>
    <name type="synonym">Cladosporium fulvum</name>
    <dbReference type="NCBI Taxonomy" id="5499"/>
    <lineage>
        <taxon>Eukaryota</taxon>
        <taxon>Fungi</taxon>
        <taxon>Dikarya</taxon>
        <taxon>Ascomycota</taxon>
        <taxon>Pezizomycotina</taxon>
        <taxon>Dothideomycetes</taxon>
        <taxon>Dothideomycetidae</taxon>
        <taxon>Mycosphaerellales</taxon>
        <taxon>Mycosphaerellaceae</taxon>
        <taxon>Fulvia</taxon>
    </lineage>
</organism>
<dbReference type="GO" id="GO:0017005">
    <property type="term" value="F:3'-tyrosyl-DNA phosphodiesterase activity"/>
    <property type="evidence" value="ECO:0007669"/>
    <property type="project" value="TreeGrafter"/>
</dbReference>
<dbReference type="PANTHER" id="PTHR12415:SF4">
    <property type="entry name" value="TYROSYL-DNA PHOSPHODIESTERASE DOMAIN-CONTAINING PROTEIN"/>
    <property type="match status" value="1"/>
</dbReference>
<evidence type="ECO:0000256" key="1">
    <source>
        <dbReference type="PIRSR" id="PIRSR610347-1"/>
    </source>
</evidence>
<feature type="compositionally biased region" description="Acidic residues" evidence="6">
    <location>
        <begin position="714"/>
        <end position="725"/>
    </location>
</feature>
<dbReference type="EC" id="1.11.1.-" evidence="5"/>
<dbReference type="OrthoDB" id="47785at2759"/>
<dbReference type="GO" id="GO:0020037">
    <property type="term" value="F:heme binding"/>
    <property type="evidence" value="ECO:0007669"/>
    <property type="project" value="UniProtKB-UniRule"/>
</dbReference>
<reference evidence="8" key="1">
    <citation type="submission" date="2021-12" db="EMBL/GenBank/DDBJ databases">
        <authorList>
            <person name="Zaccaron A."/>
            <person name="Stergiopoulos I."/>
        </authorList>
    </citation>
    <scope>NUCLEOTIDE SEQUENCE</scope>
    <source>
        <strain evidence="8">Race5_Kim</strain>
    </source>
</reference>
<dbReference type="AlphaFoldDB" id="A0A9Q8P557"/>
<dbReference type="InterPro" id="IPR002016">
    <property type="entry name" value="Haem_peroxidase"/>
</dbReference>
<dbReference type="Gene3D" id="1.10.420.10">
    <property type="entry name" value="Peroxidase, domain 2"/>
    <property type="match status" value="1"/>
</dbReference>
<dbReference type="GO" id="GO:0003697">
    <property type="term" value="F:single-stranded DNA binding"/>
    <property type="evidence" value="ECO:0007669"/>
    <property type="project" value="TreeGrafter"/>
</dbReference>
<feature type="domain" description="Plant heme peroxidase family profile" evidence="7">
    <location>
        <begin position="16"/>
        <end position="150"/>
    </location>
</feature>
<dbReference type="InterPro" id="IPR010255">
    <property type="entry name" value="Haem_peroxidase_sf"/>
</dbReference>
<protein>
    <recommendedName>
        <fullName evidence="5">Peroxidase</fullName>
        <ecNumber evidence="5">1.11.1.-</ecNumber>
    </recommendedName>
</protein>
<dbReference type="RefSeq" id="XP_047757912.1">
    <property type="nucleotide sequence ID" value="XM_047902240.1"/>
</dbReference>
<feature type="binding site" evidence="2">
    <location>
        <position position="398"/>
    </location>
    <ligand>
        <name>substrate</name>
    </ligand>
</feature>
<evidence type="ECO:0000259" key="7">
    <source>
        <dbReference type="Pfam" id="PF00141"/>
    </source>
</evidence>
<feature type="region of interest" description="Disordered" evidence="6">
    <location>
        <begin position="209"/>
        <end position="234"/>
    </location>
</feature>
<dbReference type="InterPro" id="IPR010347">
    <property type="entry name" value="Tdp1"/>
</dbReference>
<evidence type="ECO:0000256" key="3">
    <source>
        <dbReference type="PIRSR" id="PIRSR610347-3"/>
    </source>
</evidence>
<dbReference type="GO" id="GO:0046872">
    <property type="term" value="F:metal ion binding"/>
    <property type="evidence" value="ECO:0007669"/>
    <property type="project" value="UniProtKB-UniRule"/>
</dbReference>
<gene>
    <name evidence="8" type="ORF">CLAFUR5_03092</name>
</gene>
<feature type="region of interest" description="Disordered" evidence="6">
    <location>
        <begin position="702"/>
        <end position="729"/>
    </location>
</feature>
<feature type="site" description="Interaction with DNA" evidence="3">
    <location>
        <position position="666"/>
    </location>
</feature>
<dbReference type="GO" id="GO:0004601">
    <property type="term" value="F:peroxidase activity"/>
    <property type="evidence" value="ECO:0007669"/>
    <property type="project" value="UniProtKB-KW"/>
</dbReference>
<name>A0A9Q8P557_PASFU</name>
<accession>A0A9Q8P557</accession>
<keyword evidence="5" id="KW-0575">Peroxidase</keyword>
<dbReference type="GO" id="GO:0006979">
    <property type="term" value="P:response to oxidative stress"/>
    <property type="evidence" value="ECO:0007669"/>
    <property type="project" value="InterPro"/>
</dbReference>
<evidence type="ECO:0000256" key="5">
    <source>
        <dbReference type="RuleBase" id="RU363051"/>
    </source>
</evidence>
<dbReference type="Proteomes" id="UP000756132">
    <property type="component" value="Chromosome 2"/>
</dbReference>
<dbReference type="GO" id="GO:0006281">
    <property type="term" value="P:DNA repair"/>
    <property type="evidence" value="ECO:0007669"/>
    <property type="project" value="InterPro"/>
</dbReference>
<sequence>MAVSRVLHRRRCRPNDLIQVAGSLGVIACPGGRIGRVLVGRTVTDVAAPDGLMPHAFGAGSDHNTLFQLFVDKGFTARDLAALIGAHSTSITNFQTQNGIPAGTPQDSTPGQWDVAYYNETYFPPPGIARFDSDINLSLNETTRGVGRQFRSFVGNQGAWGASFASAWQTLTLLGVPSSANTHSTPKMPIPGLGDRKAMEGERVARLAAARKRERSISPPARSPRKTPKLEESTVDMASGAKLKMFSEAVQRDQQSCKGDTANAANERMKAPSSSSIAKADKPTESLPAGAVKYPRGVIKKTWAFGHERDGNDIKLEEVLEPSSVRTAVLSAFQWDTKWVLSKLKTPLNGGSTKCVFVMQAKTPDERTRYREWASGSEAFLRICLPPMDGVIFCMHSKLMLLFHERKLRVAIPSANLLNFDWGETGQMENSVFIIDLPRLPKDASQKIEDLTFFGQELMFFVEMQGLDRDVREGVLGFDFSATEEMAFIHTVGGMNYERNGADRTGLLGLSRAVRHLNLATDPNELEIDFAASSIGQLNDSQLQDLHSAAAGQDLIAQAAEAKWKAASNFFAKKSSFNSSASSSSKRDIKDKLRVYFPTRETVQASTAGAAGTICLQRKYFEGKTFPRAIFRDYKSTRKGLLSHNKIMCARSKTLAWVYHGSANMSKSAWGEIPKDRKEKRITCRNWECGVLLPVPKELLPEKAKARQRHTDGGEDSETDSDGEELQVSGKEVDAAQLVGMSVFSSVIALPFEVPGDAYSGREPWYFTEKH</sequence>
<dbReference type="KEGG" id="ffu:CLAFUR5_03092"/>
<dbReference type="GO" id="GO:0005634">
    <property type="term" value="C:nucleus"/>
    <property type="evidence" value="ECO:0007669"/>
    <property type="project" value="InterPro"/>
</dbReference>
<dbReference type="PANTHER" id="PTHR12415">
    <property type="entry name" value="TYROSYL-DNA PHOSPHODIESTERASE 1"/>
    <property type="match status" value="1"/>
</dbReference>
<evidence type="ECO:0000313" key="8">
    <source>
        <dbReference type="EMBL" id="UJO13546.1"/>
    </source>
</evidence>
<dbReference type="Pfam" id="PF00141">
    <property type="entry name" value="peroxidase"/>
    <property type="match status" value="1"/>
</dbReference>
<dbReference type="Pfam" id="PF06087">
    <property type="entry name" value="Tyr-DNA_phospho"/>
    <property type="match status" value="1"/>
</dbReference>
<evidence type="ECO:0000256" key="6">
    <source>
        <dbReference type="SAM" id="MobiDB-lite"/>
    </source>
</evidence>
<keyword evidence="5" id="KW-0560">Oxidoreductase</keyword>
<dbReference type="EMBL" id="CP090164">
    <property type="protein sequence ID" value="UJO13546.1"/>
    <property type="molecule type" value="Genomic_DNA"/>
</dbReference>
<feature type="compositionally biased region" description="Basic and acidic residues" evidence="6">
    <location>
        <begin position="702"/>
        <end position="713"/>
    </location>
</feature>
<proteinExistence type="inferred from homology"/>
<feature type="region of interest" description="Disordered" evidence="6">
    <location>
        <begin position="257"/>
        <end position="284"/>
    </location>
</feature>
<dbReference type="PROSITE" id="PS51257">
    <property type="entry name" value="PROKAR_LIPOPROTEIN"/>
    <property type="match status" value="1"/>
</dbReference>
<dbReference type="GeneID" id="71982970"/>
<evidence type="ECO:0000256" key="2">
    <source>
        <dbReference type="PIRSR" id="PIRSR610347-2"/>
    </source>
</evidence>
<dbReference type="CDD" id="cd09122">
    <property type="entry name" value="PLDc_Tdp1_1"/>
    <property type="match status" value="1"/>
</dbReference>